<reference evidence="1 2" key="1">
    <citation type="journal article" date="2018" name="Nat. Ecol. Evol.">
        <title>Pezizomycetes genomes reveal the molecular basis of ectomycorrhizal truffle lifestyle.</title>
        <authorList>
            <person name="Murat C."/>
            <person name="Payen T."/>
            <person name="Noel B."/>
            <person name="Kuo A."/>
            <person name="Morin E."/>
            <person name="Chen J."/>
            <person name="Kohler A."/>
            <person name="Krizsan K."/>
            <person name="Balestrini R."/>
            <person name="Da Silva C."/>
            <person name="Montanini B."/>
            <person name="Hainaut M."/>
            <person name="Levati E."/>
            <person name="Barry K.W."/>
            <person name="Belfiori B."/>
            <person name="Cichocki N."/>
            <person name="Clum A."/>
            <person name="Dockter R.B."/>
            <person name="Fauchery L."/>
            <person name="Guy J."/>
            <person name="Iotti M."/>
            <person name="Le Tacon F."/>
            <person name="Lindquist E.A."/>
            <person name="Lipzen A."/>
            <person name="Malagnac F."/>
            <person name="Mello A."/>
            <person name="Molinier V."/>
            <person name="Miyauchi S."/>
            <person name="Poulain J."/>
            <person name="Riccioni C."/>
            <person name="Rubini A."/>
            <person name="Sitrit Y."/>
            <person name="Splivallo R."/>
            <person name="Traeger S."/>
            <person name="Wang M."/>
            <person name="Zifcakova L."/>
            <person name="Wipf D."/>
            <person name="Zambonelli A."/>
            <person name="Paolocci F."/>
            <person name="Nowrousian M."/>
            <person name="Ottonello S."/>
            <person name="Baldrian P."/>
            <person name="Spatafora J.W."/>
            <person name="Henrissat B."/>
            <person name="Nagy L.G."/>
            <person name="Aury J.M."/>
            <person name="Wincker P."/>
            <person name="Grigoriev I.V."/>
            <person name="Bonfante P."/>
            <person name="Martin F.M."/>
        </authorList>
    </citation>
    <scope>NUCLEOTIDE SEQUENCE [LARGE SCALE GENOMIC DNA]</scope>
    <source>
        <strain evidence="1 2">RN42</strain>
    </source>
</reference>
<organism evidence="1 2">
    <name type="scientific">Ascobolus immersus RN42</name>
    <dbReference type="NCBI Taxonomy" id="1160509"/>
    <lineage>
        <taxon>Eukaryota</taxon>
        <taxon>Fungi</taxon>
        <taxon>Dikarya</taxon>
        <taxon>Ascomycota</taxon>
        <taxon>Pezizomycotina</taxon>
        <taxon>Pezizomycetes</taxon>
        <taxon>Pezizales</taxon>
        <taxon>Ascobolaceae</taxon>
        <taxon>Ascobolus</taxon>
    </lineage>
</organism>
<sequence length="268" mass="30274">MASSLQNFQANAFEKSQHISKLFIVPQRLTVTTPTRVQKPINIMPTGEKGNCLRPDCRKGVCGVIGCFLKLEEHTSTVLTSHLRIAQEDNHIPHAYGVGILPYTPCIHLRRMPDGFFSCAIVGCAVECGSKSWFEGHCRQHKLPDFFKKATAYDPPFSRSEGKLDPQSGDKELIQFAKTEPPPYTTQPSEAIETTALTPQSAPENKMKASMTVQDMRVGVRTKFQQQVYHEFMRSLENPECDFDASYRRIEAMTMYFKKSLVILDTFS</sequence>
<name>A0A3N4I0K5_ASCIM</name>
<proteinExistence type="predicted"/>
<dbReference type="Proteomes" id="UP000275078">
    <property type="component" value="Unassembled WGS sequence"/>
</dbReference>
<keyword evidence="2" id="KW-1185">Reference proteome</keyword>
<evidence type="ECO:0000313" key="1">
    <source>
        <dbReference type="EMBL" id="RPA79499.1"/>
    </source>
</evidence>
<dbReference type="AlphaFoldDB" id="A0A3N4I0K5"/>
<evidence type="ECO:0000313" key="2">
    <source>
        <dbReference type="Proteomes" id="UP000275078"/>
    </source>
</evidence>
<gene>
    <name evidence="1" type="ORF">BJ508DRAFT_328221</name>
</gene>
<accession>A0A3N4I0K5</accession>
<protein>
    <submittedName>
        <fullName evidence="1">Uncharacterized protein</fullName>
    </submittedName>
</protein>
<dbReference type="EMBL" id="ML119698">
    <property type="protein sequence ID" value="RPA79499.1"/>
    <property type="molecule type" value="Genomic_DNA"/>
</dbReference>